<name>A0A7W9YVN5_9HYPH</name>
<dbReference type="AlphaFoldDB" id="A0A7W9YVN5"/>
<reference evidence="1 2" key="1">
    <citation type="submission" date="2020-08" db="EMBL/GenBank/DDBJ databases">
        <title>Genomic Encyclopedia of Type Strains, Phase IV (KMG-IV): sequencing the most valuable type-strain genomes for metagenomic binning, comparative biology and taxonomic classification.</title>
        <authorList>
            <person name="Goeker M."/>
        </authorList>
    </citation>
    <scope>NUCLEOTIDE SEQUENCE [LARGE SCALE GENOMIC DNA]</scope>
    <source>
        <strain evidence="1 2">DSM 102134</strain>
    </source>
</reference>
<comment type="caution">
    <text evidence="1">The sequence shown here is derived from an EMBL/GenBank/DDBJ whole genome shotgun (WGS) entry which is preliminary data.</text>
</comment>
<sequence>MIWRILTEVLSGDNQLATGTYADGFYHVLARRDLVHERDRNFRESYGRDYSIGRKLDTAPQLLA</sequence>
<gene>
    <name evidence="1" type="ORF">HNQ75_001076</name>
</gene>
<evidence type="ECO:0000313" key="1">
    <source>
        <dbReference type="EMBL" id="MBB6179122.1"/>
    </source>
</evidence>
<dbReference type="EMBL" id="JACHEJ010000002">
    <property type="protein sequence ID" value="MBB6179122.1"/>
    <property type="molecule type" value="Genomic_DNA"/>
</dbReference>
<dbReference type="Proteomes" id="UP000535501">
    <property type="component" value="Unassembled WGS sequence"/>
</dbReference>
<evidence type="ECO:0000313" key="2">
    <source>
        <dbReference type="Proteomes" id="UP000535501"/>
    </source>
</evidence>
<dbReference type="RefSeq" id="WP_077547131.1">
    <property type="nucleotide sequence ID" value="NZ_JACHEJ010000002.1"/>
</dbReference>
<accession>A0A7W9YVN5</accession>
<proteinExistence type="predicted"/>
<keyword evidence="2" id="KW-1185">Reference proteome</keyword>
<organism evidence="1 2">
    <name type="scientific">Pseudorhizobium flavum</name>
    <dbReference type="NCBI Taxonomy" id="1335061"/>
    <lineage>
        <taxon>Bacteria</taxon>
        <taxon>Pseudomonadati</taxon>
        <taxon>Pseudomonadota</taxon>
        <taxon>Alphaproteobacteria</taxon>
        <taxon>Hyphomicrobiales</taxon>
        <taxon>Rhizobiaceae</taxon>
        <taxon>Rhizobium/Agrobacterium group</taxon>
        <taxon>Pseudorhizobium</taxon>
    </lineage>
</organism>
<protein>
    <submittedName>
        <fullName evidence="1">Uncharacterized protein</fullName>
    </submittedName>
</protein>